<dbReference type="GO" id="GO:0005634">
    <property type="term" value="C:nucleus"/>
    <property type="evidence" value="ECO:0007669"/>
    <property type="project" value="InterPro"/>
</dbReference>
<feature type="transmembrane region" description="Helical" evidence="2">
    <location>
        <begin position="114"/>
        <end position="133"/>
    </location>
</feature>
<feature type="transmembrane region" description="Helical" evidence="2">
    <location>
        <begin position="5"/>
        <end position="27"/>
    </location>
</feature>
<gene>
    <name evidence="3" type="ORF">E3N88_17506</name>
</gene>
<dbReference type="EMBL" id="SZYD01000009">
    <property type="protein sequence ID" value="KAD5317560.1"/>
    <property type="molecule type" value="Genomic_DNA"/>
</dbReference>
<dbReference type="OrthoDB" id="434393at2759"/>
<organism evidence="3 4">
    <name type="scientific">Mikania micrantha</name>
    <name type="common">bitter vine</name>
    <dbReference type="NCBI Taxonomy" id="192012"/>
    <lineage>
        <taxon>Eukaryota</taxon>
        <taxon>Viridiplantae</taxon>
        <taxon>Streptophyta</taxon>
        <taxon>Embryophyta</taxon>
        <taxon>Tracheophyta</taxon>
        <taxon>Spermatophyta</taxon>
        <taxon>Magnoliopsida</taxon>
        <taxon>eudicotyledons</taxon>
        <taxon>Gunneridae</taxon>
        <taxon>Pentapetalae</taxon>
        <taxon>asterids</taxon>
        <taxon>campanulids</taxon>
        <taxon>Asterales</taxon>
        <taxon>Asteraceae</taxon>
        <taxon>Asteroideae</taxon>
        <taxon>Heliantheae alliance</taxon>
        <taxon>Eupatorieae</taxon>
        <taxon>Mikania</taxon>
    </lineage>
</organism>
<keyword evidence="2" id="KW-1133">Transmembrane helix</keyword>
<dbReference type="InterPro" id="IPR034590">
    <property type="entry name" value="POLYCHOME/GIG1"/>
</dbReference>
<comment type="caution">
    <text evidence="3">The sequence shown here is derived from an EMBL/GenBank/DDBJ whole genome shotgun (WGS) entry which is preliminary data.</text>
</comment>
<evidence type="ECO:0000256" key="2">
    <source>
        <dbReference type="SAM" id="Phobius"/>
    </source>
</evidence>
<keyword evidence="2" id="KW-0812">Transmembrane</keyword>
<evidence type="ECO:0000313" key="4">
    <source>
        <dbReference type="Proteomes" id="UP000326396"/>
    </source>
</evidence>
<dbReference type="InterPro" id="IPR003377">
    <property type="entry name" value="Cornichon"/>
</dbReference>
<dbReference type="AlphaFoldDB" id="A0A5N6NTI8"/>
<dbReference type="PANTHER" id="PTHR35119">
    <property type="entry name" value="PROTEIN POLYCHOME"/>
    <property type="match status" value="1"/>
</dbReference>
<dbReference type="GO" id="GO:0016192">
    <property type="term" value="P:vesicle-mediated transport"/>
    <property type="evidence" value="ECO:0007669"/>
    <property type="project" value="InterPro"/>
</dbReference>
<accession>A0A5N6NTI8</accession>
<dbReference type="Pfam" id="PF03311">
    <property type="entry name" value="Cornichon"/>
    <property type="match status" value="1"/>
</dbReference>
<dbReference type="GO" id="GO:0051783">
    <property type="term" value="P:regulation of nuclear division"/>
    <property type="evidence" value="ECO:0007669"/>
    <property type="project" value="InterPro"/>
</dbReference>
<dbReference type="Proteomes" id="UP000326396">
    <property type="component" value="Linkage Group LG17"/>
</dbReference>
<feature type="region of interest" description="Disordered" evidence="1">
    <location>
        <begin position="245"/>
        <end position="277"/>
    </location>
</feature>
<keyword evidence="4" id="KW-1185">Reference proteome</keyword>
<feature type="region of interest" description="Disordered" evidence="1">
    <location>
        <begin position="309"/>
        <end position="337"/>
    </location>
</feature>
<name>A0A5N6NTI8_9ASTR</name>
<dbReference type="PANTHER" id="PTHR35119:SF1">
    <property type="entry name" value="PROTEIN POLYCHOME"/>
    <property type="match status" value="1"/>
</dbReference>
<keyword evidence="2" id="KW-0472">Membrane</keyword>
<reference evidence="3 4" key="1">
    <citation type="submission" date="2019-05" db="EMBL/GenBank/DDBJ databases">
        <title>Mikania micrantha, genome provides insights into the molecular mechanism of rapid growth.</title>
        <authorList>
            <person name="Liu B."/>
        </authorList>
    </citation>
    <scope>NUCLEOTIDE SEQUENCE [LARGE SCALE GENOMIC DNA]</scope>
    <source>
        <strain evidence="3">NLD-2019</strain>
        <tissue evidence="3">Leaf</tissue>
    </source>
</reference>
<protein>
    <submittedName>
        <fullName evidence="3">Uncharacterized protein</fullName>
    </submittedName>
</protein>
<proteinExistence type="predicted"/>
<evidence type="ECO:0000313" key="3">
    <source>
        <dbReference type="EMBL" id="KAD5317560.1"/>
    </source>
</evidence>
<feature type="transmembrane region" description="Helical" evidence="2">
    <location>
        <begin position="57"/>
        <end position="82"/>
    </location>
</feature>
<sequence>MAWEVILWVIFFIMNVALIASNLYQIVCLTDLEADYMNPYDSSARINAVVIPEMIVHGVWCCLFLLTGHWFMFLLALPIMIYNTMLYSKRRHLIDVTEVFRSIDTEKKYRIVKLAFYLLLFVLVIIGMVIAIVNNLIDDDDEVLHGGAIHFYNFTSSHLNPYLVYKKGYPVLALALALRRGQGFGIQSFTSTSSRAEGLHHCSSDRHQDLFQFQRLTMPEARDRLSRLNDRVAETYMPRRLSNGTLTVLSDNDDGERSHRRTPFRWGATPLTGDGSGQLTGEALSARTRNGGVSGRGLFGTPVTAYRRGVRNQNTPPAGGSFRRGRGGRSGSHSVLPSWYPRTPLRDITHVVRAIERRRMHMGDGEGQILRSPIPHPLMHHQTAGQDPSPLGVQLEHEASLVTPKPKLALKTLGKVPLILNVIANQDEGDSELTPQKKLLNSIDIVEKVVLEELNRLKRTPSAQKAEREKKVRTLMSMR</sequence>
<evidence type="ECO:0000256" key="1">
    <source>
        <dbReference type="SAM" id="MobiDB-lite"/>
    </source>
</evidence>
<dbReference type="SMART" id="SM01398">
    <property type="entry name" value="Cornichon"/>
    <property type="match status" value="1"/>
</dbReference>
<feature type="region of interest" description="Disordered" evidence="1">
    <location>
        <begin position="460"/>
        <end position="479"/>
    </location>
</feature>